<evidence type="ECO:0000259" key="2">
    <source>
        <dbReference type="PROSITE" id="PS51471"/>
    </source>
</evidence>
<dbReference type="GeneID" id="72006326"/>
<dbReference type="PROSITE" id="PS51471">
    <property type="entry name" value="FE2OG_OXY"/>
    <property type="match status" value="1"/>
</dbReference>
<protein>
    <submittedName>
        <fullName evidence="3">Clavaminate synthase-like protein</fullName>
    </submittedName>
</protein>
<comment type="similarity">
    <text evidence="1">Belongs to the iron/ascorbate-dependent oxidoreductase family.</text>
</comment>
<proteinExistence type="inferred from homology"/>
<dbReference type="Pfam" id="PF14226">
    <property type="entry name" value="DIOX_N"/>
    <property type="match status" value="1"/>
</dbReference>
<reference evidence="3 4" key="1">
    <citation type="journal article" date="2021" name="Environ. Microbiol.">
        <title>Gene family expansions and transcriptome signatures uncover fungal adaptations to wood decay.</title>
        <authorList>
            <person name="Hage H."/>
            <person name="Miyauchi S."/>
            <person name="Viragh M."/>
            <person name="Drula E."/>
            <person name="Min B."/>
            <person name="Chaduli D."/>
            <person name="Navarro D."/>
            <person name="Favel A."/>
            <person name="Norest M."/>
            <person name="Lesage-Meessen L."/>
            <person name="Balint B."/>
            <person name="Merenyi Z."/>
            <person name="de Eugenio L."/>
            <person name="Morin E."/>
            <person name="Martinez A.T."/>
            <person name="Baldrian P."/>
            <person name="Stursova M."/>
            <person name="Martinez M.J."/>
            <person name="Novotny C."/>
            <person name="Magnuson J.K."/>
            <person name="Spatafora J.W."/>
            <person name="Maurice S."/>
            <person name="Pangilinan J."/>
            <person name="Andreopoulos W."/>
            <person name="LaButti K."/>
            <person name="Hundley H."/>
            <person name="Na H."/>
            <person name="Kuo A."/>
            <person name="Barry K."/>
            <person name="Lipzen A."/>
            <person name="Henrissat B."/>
            <person name="Riley R."/>
            <person name="Ahrendt S."/>
            <person name="Nagy L.G."/>
            <person name="Grigoriev I.V."/>
            <person name="Martin F."/>
            <person name="Rosso M.N."/>
        </authorList>
    </citation>
    <scope>NUCLEOTIDE SEQUENCE [LARGE SCALE GENOMIC DNA]</scope>
    <source>
        <strain evidence="3 4">CIRM-BRFM 1785</strain>
    </source>
</reference>
<evidence type="ECO:0000313" key="3">
    <source>
        <dbReference type="EMBL" id="KAH9839921.1"/>
    </source>
</evidence>
<keyword evidence="1" id="KW-0560">Oxidoreductase</keyword>
<dbReference type="InterPro" id="IPR026992">
    <property type="entry name" value="DIOX_N"/>
</dbReference>
<dbReference type="InterPro" id="IPR027443">
    <property type="entry name" value="IPNS-like_sf"/>
</dbReference>
<dbReference type="InterPro" id="IPR050231">
    <property type="entry name" value="Iron_ascorbate_oxido_reductase"/>
</dbReference>
<dbReference type="SUPFAM" id="SSF51197">
    <property type="entry name" value="Clavaminate synthase-like"/>
    <property type="match status" value="1"/>
</dbReference>
<name>A0ABQ8KNL5_9APHY</name>
<dbReference type="Gene3D" id="2.60.120.330">
    <property type="entry name" value="B-lactam Antibiotic, Isopenicillin N Synthase, Chain"/>
    <property type="match status" value="1"/>
</dbReference>
<dbReference type="RefSeq" id="XP_047781571.1">
    <property type="nucleotide sequence ID" value="XM_047925594.1"/>
</dbReference>
<dbReference type="EMBL" id="JADCUA010000005">
    <property type="protein sequence ID" value="KAH9839921.1"/>
    <property type="molecule type" value="Genomic_DNA"/>
</dbReference>
<evidence type="ECO:0000256" key="1">
    <source>
        <dbReference type="RuleBase" id="RU003682"/>
    </source>
</evidence>
<accession>A0ABQ8KNL5</accession>
<keyword evidence="1" id="KW-0479">Metal-binding</keyword>
<dbReference type="PANTHER" id="PTHR47990">
    <property type="entry name" value="2-OXOGLUTARATE (2OG) AND FE(II)-DEPENDENT OXYGENASE SUPERFAMILY PROTEIN-RELATED"/>
    <property type="match status" value="1"/>
</dbReference>
<keyword evidence="1" id="KW-0408">Iron</keyword>
<organism evidence="3 4">
    <name type="scientific">Rhodofomes roseus</name>
    <dbReference type="NCBI Taxonomy" id="34475"/>
    <lineage>
        <taxon>Eukaryota</taxon>
        <taxon>Fungi</taxon>
        <taxon>Dikarya</taxon>
        <taxon>Basidiomycota</taxon>
        <taxon>Agaricomycotina</taxon>
        <taxon>Agaricomycetes</taxon>
        <taxon>Polyporales</taxon>
        <taxon>Rhodofomes</taxon>
    </lineage>
</organism>
<evidence type="ECO:0000313" key="4">
    <source>
        <dbReference type="Proteomes" id="UP000814176"/>
    </source>
</evidence>
<sequence>MSNVAQAPPFPNDVPTHPLFVIDYALIQGGDEIERDRLWQAATQLGFWYLKEHGAEAEVEAMFNMGKAFMELPLEEKMAYEEGDDGEQFGYKAAGFHTADEHGTLDETEFLDVAKDDVLAFPAPVHRTYPPLVADAIPTVLRPFMRKSLAINHTLLGVLNDKLGLKEGTLADLHRTKEKSGCVARVIRTPPQNGKDKEALERQALLGAHTDFGSLSFLHNRVGGLQVLAPGTEDWMYIRPIPGHAICNVGDSLNIFSGGLIRSNMHRVVSPPRAQAMFERYSLAFFTRPHDSVVLRPLVPMASTPDGAETIQEDKGTAGEWLVRRLKYLRTGNYNPLTKLSCKGVESYTAHLGTEDYGKITQVAAPDAAVGA</sequence>
<feature type="domain" description="Fe2OG dioxygenase" evidence="2">
    <location>
        <begin position="180"/>
        <end position="289"/>
    </location>
</feature>
<dbReference type="InterPro" id="IPR005123">
    <property type="entry name" value="Oxoglu/Fe-dep_dioxygenase_dom"/>
</dbReference>
<dbReference type="InterPro" id="IPR044861">
    <property type="entry name" value="IPNS-like_FE2OG_OXY"/>
</dbReference>
<dbReference type="Proteomes" id="UP000814176">
    <property type="component" value="Unassembled WGS sequence"/>
</dbReference>
<comment type="caution">
    <text evidence="3">The sequence shown here is derived from an EMBL/GenBank/DDBJ whole genome shotgun (WGS) entry which is preliminary data.</text>
</comment>
<gene>
    <name evidence="3" type="ORF">C8Q71DRAFT_795161</name>
</gene>
<keyword evidence="4" id="KW-1185">Reference proteome</keyword>
<dbReference type="Pfam" id="PF03171">
    <property type="entry name" value="2OG-FeII_Oxy"/>
    <property type="match status" value="1"/>
</dbReference>